<dbReference type="GO" id="GO:0006508">
    <property type="term" value="P:proteolysis"/>
    <property type="evidence" value="ECO:0007669"/>
    <property type="project" value="UniProtKB-KW"/>
</dbReference>
<evidence type="ECO:0000256" key="6">
    <source>
        <dbReference type="ARBA" id="ARBA00023049"/>
    </source>
</evidence>
<proteinExistence type="predicted"/>
<comment type="caution">
    <text evidence="11">The sequence shown here is derived from an EMBL/GenBank/DDBJ whole genome shotgun (WGS) entry which is preliminary data.</text>
</comment>
<dbReference type="EMBL" id="JOMO01000012">
    <property type="protein sequence ID" value="OUI84093.1"/>
    <property type="molecule type" value="Genomic_DNA"/>
</dbReference>
<keyword evidence="7" id="KW-0175">Coiled coil</keyword>
<dbReference type="InterPro" id="IPR050570">
    <property type="entry name" value="Cell_wall_metabolism_enzyme"/>
</dbReference>
<organism evidence="11 12">
    <name type="scientific">Acetobacter orientalis</name>
    <dbReference type="NCBI Taxonomy" id="146474"/>
    <lineage>
        <taxon>Bacteria</taxon>
        <taxon>Pseudomonadati</taxon>
        <taxon>Pseudomonadota</taxon>
        <taxon>Alphaproteobacteria</taxon>
        <taxon>Acetobacterales</taxon>
        <taxon>Acetobacteraceae</taxon>
        <taxon>Acetobacter</taxon>
    </lineage>
</organism>
<evidence type="ECO:0000256" key="8">
    <source>
        <dbReference type="SAM" id="MobiDB-lite"/>
    </source>
</evidence>
<keyword evidence="2" id="KW-0645">Protease</keyword>
<evidence type="ECO:0000256" key="3">
    <source>
        <dbReference type="ARBA" id="ARBA00022723"/>
    </source>
</evidence>
<dbReference type="SUPFAM" id="SSF51261">
    <property type="entry name" value="Duplicated hybrid motif"/>
    <property type="match status" value="1"/>
</dbReference>
<evidence type="ECO:0000313" key="12">
    <source>
        <dbReference type="Proteomes" id="UP000194639"/>
    </source>
</evidence>
<feature type="compositionally biased region" description="Polar residues" evidence="8">
    <location>
        <begin position="385"/>
        <end position="410"/>
    </location>
</feature>
<keyword evidence="3" id="KW-0479">Metal-binding</keyword>
<evidence type="ECO:0000256" key="9">
    <source>
        <dbReference type="SAM" id="SignalP"/>
    </source>
</evidence>
<keyword evidence="6" id="KW-0482">Metalloprotease</keyword>
<keyword evidence="9" id="KW-0732">Signal</keyword>
<dbReference type="Gene3D" id="2.70.70.10">
    <property type="entry name" value="Glucose Permease (Domain IIA)"/>
    <property type="match status" value="1"/>
</dbReference>
<evidence type="ECO:0000259" key="10">
    <source>
        <dbReference type="Pfam" id="PF01551"/>
    </source>
</evidence>
<dbReference type="Pfam" id="PF01551">
    <property type="entry name" value="Peptidase_M23"/>
    <property type="match status" value="1"/>
</dbReference>
<feature type="coiled-coil region" evidence="7">
    <location>
        <begin position="234"/>
        <end position="261"/>
    </location>
</feature>
<dbReference type="InterPro" id="IPR011055">
    <property type="entry name" value="Dup_hybrid_motif"/>
</dbReference>
<gene>
    <name evidence="11" type="ORF">HK12_02020</name>
</gene>
<evidence type="ECO:0000313" key="11">
    <source>
        <dbReference type="EMBL" id="OUI84093.1"/>
    </source>
</evidence>
<evidence type="ECO:0000256" key="5">
    <source>
        <dbReference type="ARBA" id="ARBA00022833"/>
    </source>
</evidence>
<accession>A0A252A4H1</accession>
<evidence type="ECO:0000256" key="7">
    <source>
        <dbReference type="SAM" id="Coils"/>
    </source>
</evidence>
<evidence type="ECO:0000256" key="4">
    <source>
        <dbReference type="ARBA" id="ARBA00022801"/>
    </source>
</evidence>
<dbReference type="GO" id="GO:0046872">
    <property type="term" value="F:metal ion binding"/>
    <property type="evidence" value="ECO:0007669"/>
    <property type="project" value="UniProtKB-KW"/>
</dbReference>
<evidence type="ECO:0000256" key="1">
    <source>
        <dbReference type="ARBA" id="ARBA00001947"/>
    </source>
</evidence>
<protein>
    <submittedName>
        <fullName evidence="11">Peptidase</fullName>
    </submittedName>
</protein>
<dbReference type="GO" id="GO:0004222">
    <property type="term" value="F:metalloendopeptidase activity"/>
    <property type="evidence" value="ECO:0007669"/>
    <property type="project" value="TreeGrafter"/>
</dbReference>
<dbReference type="AlphaFoldDB" id="A0A252A4H1"/>
<feature type="region of interest" description="Disordered" evidence="8">
    <location>
        <begin position="45"/>
        <end position="121"/>
    </location>
</feature>
<name>A0A252A4H1_9PROT</name>
<feature type="signal peptide" evidence="9">
    <location>
        <begin position="1"/>
        <end position="43"/>
    </location>
</feature>
<keyword evidence="4" id="KW-0378">Hydrolase</keyword>
<dbReference type="Proteomes" id="UP000194639">
    <property type="component" value="Unassembled WGS sequence"/>
</dbReference>
<feature type="compositionally biased region" description="Polar residues" evidence="8">
    <location>
        <begin position="76"/>
        <end position="114"/>
    </location>
</feature>
<dbReference type="InterPro" id="IPR016047">
    <property type="entry name" value="M23ase_b-sheet_dom"/>
</dbReference>
<reference evidence="11 12" key="1">
    <citation type="submission" date="2014-06" db="EMBL/GenBank/DDBJ databases">
        <authorList>
            <person name="Ju J."/>
            <person name="Zhang J."/>
        </authorList>
    </citation>
    <scope>NUCLEOTIDE SEQUENCE [LARGE SCALE GENOMIC DNA]</scope>
    <source>
        <strain evidence="11">DmW_045</strain>
    </source>
</reference>
<comment type="cofactor">
    <cofactor evidence="1">
        <name>Zn(2+)</name>
        <dbReference type="ChEBI" id="CHEBI:29105"/>
    </cofactor>
</comment>
<feature type="region of interest" description="Disordered" evidence="8">
    <location>
        <begin position="347"/>
        <end position="416"/>
    </location>
</feature>
<dbReference type="RefSeq" id="WP_086551973.1">
    <property type="nucleotide sequence ID" value="NZ_JOMO01000012.1"/>
</dbReference>
<sequence length="525" mass="54952">MTQASPLAVTRPLAPAHAARQKGWPFFLLASSVVALCGGTAHAAQHHKKTARSTPHAHTTEHTATHRHAAPHSPTLTTPASNNSSKARSQTAAERQAEQSVQHARDALQTTQAQRDAVNRQKAAQAAAVEASRAKNEAAQAMAAQKAATATALSAATVTATSQLQSTEQQISDLDTRIADIRSEQASLRAALREGGKALAPVLPLAERLSLYPSDTLLAAPVPQGEAVTGFLVLKGLSRELERKAEEMRTRQEKLSALDTELSTHLTQLGSLQHTQALQRDSVRQQALKAKDAQKQANLAAKTAAQRLQEATSKAASLQDAVARLDSLQADAEAALQKEIAAAERAHQTARDEAARRAAAARAEAARRKMAALQNTAGPGLSTHGAANSAGNTHSSTQQDNDTAVGNGPSSGVRPVAGRLVSTWGAQTETGPASGLTYSTPPGASVRTPCSGRVDFAGAFRTYGQMVILNCGQHYRFIMAGLGGLDVETGQSLTKGAPIGHMGASGTLFIQLRRGQKAINPAPFL</sequence>
<feature type="chain" id="PRO_5012761498" evidence="9">
    <location>
        <begin position="44"/>
        <end position="525"/>
    </location>
</feature>
<keyword evidence="5" id="KW-0862">Zinc</keyword>
<feature type="domain" description="M23ase beta-sheet core" evidence="10">
    <location>
        <begin position="433"/>
        <end position="521"/>
    </location>
</feature>
<dbReference type="CDD" id="cd12797">
    <property type="entry name" value="M23_peptidase"/>
    <property type="match status" value="1"/>
</dbReference>
<evidence type="ECO:0000256" key="2">
    <source>
        <dbReference type="ARBA" id="ARBA00022670"/>
    </source>
</evidence>
<dbReference type="PANTHER" id="PTHR21666">
    <property type="entry name" value="PEPTIDASE-RELATED"/>
    <property type="match status" value="1"/>
</dbReference>
<feature type="compositionally biased region" description="Basic and acidic residues" evidence="8">
    <location>
        <begin position="347"/>
        <end position="356"/>
    </location>
</feature>
<dbReference type="PANTHER" id="PTHR21666:SF288">
    <property type="entry name" value="CELL DIVISION PROTEIN YTFB"/>
    <property type="match status" value="1"/>
</dbReference>